<gene>
    <name evidence="1" type="ORF">J5N97_001353</name>
</gene>
<dbReference type="PANTHER" id="PTHR48064:SF6">
    <property type="entry name" value="RECEPTOR-LIKE PROTEIN KINASE 2"/>
    <property type="match status" value="1"/>
</dbReference>
<dbReference type="InterPro" id="IPR032675">
    <property type="entry name" value="LRR_dom_sf"/>
</dbReference>
<keyword evidence="2" id="KW-1185">Reference proteome</keyword>
<evidence type="ECO:0000313" key="2">
    <source>
        <dbReference type="Proteomes" id="UP001085076"/>
    </source>
</evidence>
<reference evidence="1 2" key="1">
    <citation type="journal article" date="2022" name="Hortic Res">
        <title>The genome of Dioscorea zingiberensis sheds light on the biosynthesis, origin and evolution of the medicinally important diosgenin saponins.</title>
        <authorList>
            <person name="Li Y."/>
            <person name="Tan C."/>
            <person name="Li Z."/>
            <person name="Guo J."/>
            <person name="Li S."/>
            <person name="Chen X."/>
            <person name="Wang C."/>
            <person name="Dai X."/>
            <person name="Yang H."/>
            <person name="Song W."/>
            <person name="Hou L."/>
            <person name="Xu J."/>
            <person name="Tong Z."/>
            <person name="Xu A."/>
            <person name="Yuan X."/>
            <person name="Wang W."/>
            <person name="Yang Q."/>
            <person name="Chen L."/>
            <person name="Sun Z."/>
            <person name="Wang K."/>
            <person name="Pan B."/>
            <person name="Chen J."/>
            <person name="Bao Y."/>
            <person name="Liu F."/>
            <person name="Qi X."/>
            <person name="Gang D.R."/>
            <person name="Wen J."/>
            <person name="Li J."/>
        </authorList>
    </citation>
    <scope>NUCLEOTIDE SEQUENCE [LARGE SCALE GENOMIC DNA]</scope>
    <source>
        <strain evidence="1">Dzin_1.0</strain>
    </source>
</reference>
<comment type="caution">
    <text evidence="1">The sequence shown here is derived from an EMBL/GenBank/DDBJ whole genome shotgun (WGS) entry which is preliminary data.</text>
</comment>
<dbReference type="SUPFAM" id="SSF52058">
    <property type="entry name" value="L domain-like"/>
    <property type="match status" value="1"/>
</dbReference>
<protein>
    <submittedName>
        <fullName evidence="1">Uncharacterized protein</fullName>
    </submittedName>
</protein>
<name>A0A9D5H2B9_9LILI</name>
<dbReference type="AlphaFoldDB" id="A0A9D5H2B9"/>
<sequence length="190" mass="21207">MASHCVVRLELADVFQGKGAVCRLKQDRDTVCDDVWMIELSGKPFFSVISLAISDAANLSKIVISGSRFDGNIPSEIDALSASYEFSASDNRLTGILPTSISSWARLRKLNVCNNSLSDKLSKGLQSWQNLSELNLANNAFLAIIPFGLHLLDLDLRPRTHDDRTKLMCTNGCFIPQYHQEQTKVINWNY</sequence>
<evidence type="ECO:0000313" key="1">
    <source>
        <dbReference type="EMBL" id="KAJ0960753.1"/>
    </source>
</evidence>
<dbReference type="OrthoDB" id="785757at2759"/>
<dbReference type="InterPro" id="IPR001611">
    <property type="entry name" value="Leu-rich_rpt"/>
</dbReference>
<dbReference type="Proteomes" id="UP001085076">
    <property type="component" value="Unassembled WGS sequence"/>
</dbReference>
<accession>A0A9D5H2B9</accession>
<proteinExistence type="predicted"/>
<dbReference type="Gene3D" id="3.80.10.10">
    <property type="entry name" value="Ribonuclease Inhibitor"/>
    <property type="match status" value="1"/>
</dbReference>
<dbReference type="InterPro" id="IPR053038">
    <property type="entry name" value="RLP_Defense"/>
</dbReference>
<dbReference type="PANTHER" id="PTHR48064">
    <property type="entry name" value="OS01G0750400 PROTEIN"/>
    <property type="match status" value="1"/>
</dbReference>
<dbReference type="EMBL" id="JAGGNH010000061">
    <property type="protein sequence ID" value="KAJ0960753.1"/>
    <property type="molecule type" value="Genomic_DNA"/>
</dbReference>
<dbReference type="Pfam" id="PF00560">
    <property type="entry name" value="LRR_1"/>
    <property type="match status" value="1"/>
</dbReference>
<organism evidence="1 2">
    <name type="scientific">Dioscorea zingiberensis</name>
    <dbReference type="NCBI Taxonomy" id="325984"/>
    <lineage>
        <taxon>Eukaryota</taxon>
        <taxon>Viridiplantae</taxon>
        <taxon>Streptophyta</taxon>
        <taxon>Embryophyta</taxon>
        <taxon>Tracheophyta</taxon>
        <taxon>Spermatophyta</taxon>
        <taxon>Magnoliopsida</taxon>
        <taxon>Liliopsida</taxon>
        <taxon>Dioscoreales</taxon>
        <taxon>Dioscoreaceae</taxon>
        <taxon>Dioscorea</taxon>
    </lineage>
</organism>